<accession>A0A975JYY4</accession>
<proteinExistence type="predicted"/>
<dbReference type="EMBL" id="CP046600">
    <property type="protein sequence ID" value="QUR68282.1"/>
    <property type="molecule type" value="Genomic_DNA"/>
</dbReference>
<protein>
    <submittedName>
        <fullName evidence="1">Uncharacterized protein</fullName>
    </submittedName>
</protein>
<reference evidence="1" key="1">
    <citation type="submission" date="2019-12" db="EMBL/GenBank/DDBJ databases">
        <title>Mycobacterium spongiae sp. nov.</title>
        <authorList>
            <person name="Stinear T."/>
        </authorList>
    </citation>
    <scope>NUCLEOTIDE SEQUENCE</scope>
    <source>
        <strain evidence="1">FSD4b-SM</strain>
    </source>
</reference>
<dbReference type="KEGG" id="mspg:F6B93_15400"/>
<dbReference type="AlphaFoldDB" id="A0A975JYY4"/>
<evidence type="ECO:0000313" key="2">
    <source>
        <dbReference type="Proteomes" id="UP000682202"/>
    </source>
</evidence>
<dbReference type="RefSeq" id="WP_211695853.1">
    <property type="nucleotide sequence ID" value="NZ_CP046600.1"/>
</dbReference>
<evidence type="ECO:0000313" key="1">
    <source>
        <dbReference type="EMBL" id="QUR68282.1"/>
    </source>
</evidence>
<gene>
    <name evidence="1" type="ORF">F6B93_15400</name>
</gene>
<dbReference type="Proteomes" id="UP000682202">
    <property type="component" value="Chromosome"/>
</dbReference>
<sequence length="258" mass="28077">MSPRESLLDTFPGRLFIDHLRSARVLPAAFVGDMGAEHLIEGADSVVGSYLYSDACLEVADLDVDDPELQEFNAAGLAALAKLSTFDSPQIHQGKIGELREPVIVNRNPLSALPGGAFWTSTPISDGKDSWTVCGENLSREDPRWEVYFDIDSVRVARVDSARDWIELIESHPIIAGSCKYPDWPAIAESWDAVHLSAAGLLLAHPTISTTRFVASDVCGEAHSQAGPYASVADWSAVSTAWLHRPPNAKLRSAERDR</sequence>
<name>A0A975JYY4_9MYCO</name>
<keyword evidence="2" id="KW-1185">Reference proteome</keyword>
<organism evidence="1 2">
    <name type="scientific">Mycobacterium spongiae</name>
    <dbReference type="NCBI Taxonomy" id="886343"/>
    <lineage>
        <taxon>Bacteria</taxon>
        <taxon>Bacillati</taxon>
        <taxon>Actinomycetota</taxon>
        <taxon>Actinomycetes</taxon>
        <taxon>Mycobacteriales</taxon>
        <taxon>Mycobacteriaceae</taxon>
        <taxon>Mycobacterium</taxon>
    </lineage>
</organism>